<feature type="region of interest" description="Disordered" evidence="1">
    <location>
        <begin position="1078"/>
        <end position="1194"/>
    </location>
</feature>
<feature type="compositionally biased region" description="Pro residues" evidence="1">
    <location>
        <begin position="259"/>
        <end position="272"/>
    </location>
</feature>
<feature type="compositionally biased region" description="Polar residues" evidence="1">
    <location>
        <begin position="1121"/>
        <end position="1134"/>
    </location>
</feature>
<feature type="compositionally biased region" description="Low complexity" evidence="1">
    <location>
        <begin position="99"/>
        <end position="112"/>
    </location>
</feature>
<feature type="compositionally biased region" description="Low complexity" evidence="1">
    <location>
        <begin position="13"/>
        <end position="33"/>
    </location>
</feature>
<feature type="compositionally biased region" description="Basic and acidic residues" evidence="1">
    <location>
        <begin position="479"/>
        <end position="492"/>
    </location>
</feature>
<feature type="region of interest" description="Disordered" evidence="1">
    <location>
        <begin position="1"/>
        <end position="48"/>
    </location>
</feature>
<protein>
    <submittedName>
        <fullName evidence="2">Uncharacterized protein</fullName>
    </submittedName>
</protein>
<feature type="compositionally biased region" description="Gly residues" evidence="1">
    <location>
        <begin position="344"/>
        <end position="355"/>
    </location>
</feature>
<sequence>GSGTKQEKMSEQADGTASSAASAGRRGRSLSAATECPGLCGPALDHTAQKERGLLALRGSLSRRRRPTRSSLHALLAAVHWTPTPATPTGPEVVQGPQDPSAALAADDTATGADRRPTTVGTAVDTVAPTSERHDSPKPFSERDSEPVRFIHDATPPSSEAEVPGADIDDDVASKTGSRGRRASLDSGCSLDMSCSSGSGTPDPPSSTPTVTPPPEFADTPITERRRRSRRRTATDAIIAPAVFPPTKTQISTMAPTPRGFPPRSPQGPPVSPAKKPSGIPRPRTPDAPAAPSKTSAPSDFRVNFRIVPRGEPRGRGTAQQSKPAAANSHGVSRSESCRTAGVRGVGRGVVGGGVLPTSSLSWDRKMLTSPSDRYLDDAERRCRSLSRSGRPPSEHQVDPEWLEIARRRKAAGVDWENLEAKMKEPQSISCSNLSESHMLGRVSSLASADRLGLRLVRSASALYPRIKMSRYERRLRRDNRNPSPDRRRSSDEFCVVSSDGTSPAASSSTEDEKPSFLNVQLRHVERAPPLNVVFQTSGPRAEAPPASPSLTWKSHREVAEPRTLPPPRSQAARGRSVSETIGPAEFLLPKPVELIESTPSKTTDRSGDIKRRVVKNESFSEVQRKAGRTPLKRSASVQMRTGGAISAVAGTHAPSPWPPVDGLSSAEDLPSWIREAERKRNCDKSLSQASDGRATYLSSECLHQPTSESEVPDWLKEIRRKREEDARLRLSKSSDDILNEANVIDSATPLVRPGSPAEITAESLRPVEPSEEEKETQKTGLPTPPPMPPSDFWTKPSQERWSKPDAARRTRAIPVLTPTCHRDHGTQTATPDAVAPVLTQASVMHHMTPVTYTHQFVSSGPSPVLLVPHVEDTPLQPRPFYAMPVCQPVFARTAVTSVATPLYPSTAFVMSGSEELTRTPSEPKKIVTASKSTWTESGVTATPTPGMGDETKALLDEFGKCLEEDRAARAPSDLPRPRTATPVKSKITVETTTILQTVESSTRLIRGADQTSVKSICGNSEKGDILSNLSDSPIPFADDDDVMEELGFSSHCESRSASQNGIKRDIVTDEQLTVYTTTKKAAETPKDSTPQPSTSRQDEDLRSAFSPPPSRIQMMPPAASRSQIPVVSRSPTPEKTFKANGDIHSELPRKSRPSGVTVLSASKGDSINSKFQRGPCPSPGQSSTVTTGPGGTVRGNHSRPFLHLATTDSAAGDLSNLDDVIRKTKSISVPNLLTTGREKSFAKKVVSQSTQTPNGLVTVDKCRVHGGRVAGAQTEDRLDSFLRDTLRKSTKEVEFVTKVDSSQPSKTLRKKVTTKILRGTSGKNGDVREVIEEFYDQSSLVLRPSNGIKNVTRSVRQASDGHKYLTTVITEAPAAGLSRRNRRRGFGDPDGHVIMV</sequence>
<feature type="compositionally biased region" description="Polar residues" evidence="1">
    <location>
        <begin position="930"/>
        <end position="944"/>
    </location>
</feature>
<feature type="compositionally biased region" description="Basic and acidic residues" evidence="1">
    <location>
        <begin position="798"/>
        <end position="808"/>
    </location>
</feature>
<dbReference type="EMBL" id="GEGO01006062">
    <property type="protein sequence ID" value="JAR89342.1"/>
    <property type="molecule type" value="Transcribed_RNA"/>
</dbReference>
<feature type="compositionally biased region" description="Basic and acidic residues" evidence="1">
    <location>
        <begin position="603"/>
        <end position="615"/>
    </location>
</feature>
<evidence type="ECO:0000313" key="2">
    <source>
        <dbReference type="EMBL" id="JAR89342.1"/>
    </source>
</evidence>
<name>A0A147BFY2_IXORI</name>
<feature type="region of interest" description="Disordered" evidence="1">
    <location>
        <begin position="374"/>
        <end position="401"/>
    </location>
</feature>
<feature type="compositionally biased region" description="Low complexity" evidence="1">
    <location>
        <begin position="498"/>
        <end position="509"/>
    </location>
</feature>
<feature type="region of interest" description="Disordered" evidence="1">
    <location>
        <begin position="82"/>
        <end position="361"/>
    </location>
</feature>
<reference evidence="2" key="1">
    <citation type="journal article" date="2018" name="PLoS Negl. Trop. Dis.">
        <title>Sialome diversity of ticks revealed by RNAseq of single tick salivary glands.</title>
        <authorList>
            <person name="Perner J."/>
            <person name="Kropackova S."/>
            <person name="Kopacek P."/>
            <person name="Ribeiro J.M."/>
        </authorList>
    </citation>
    <scope>NUCLEOTIDE SEQUENCE</scope>
    <source>
        <strain evidence="2">Siblings of single egg batch collected in Ceske Budejovice</strain>
        <tissue evidence="2">Salivary glands</tissue>
    </source>
</reference>
<organism evidence="2">
    <name type="scientific">Ixodes ricinus</name>
    <name type="common">Common tick</name>
    <name type="synonym">Acarus ricinus</name>
    <dbReference type="NCBI Taxonomy" id="34613"/>
    <lineage>
        <taxon>Eukaryota</taxon>
        <taxon>Metazoa</taxon>
        <taxon>Ecdysozoa</taxon>
        <taxon>Arthropoda</taxon>
        <taxon>Chelicerata</taxon>
        <taxon>Arachnida</taxon>
        <taxon>Acari</taxon>
        <taxon>Parasitiformes</taxon>
        <taxon>Ixodida</taxon>
        <taxon>Ixodoidea</taxon>
        <taxon>Ixodidae</taxon>
        <taxon>Ixodinae</taxon>
        <taxon>Ixodes</taxon>
    </lineage>
</organism>
<evidence type="ECO:0000256" key="1">
    <source>
        <dbReference type="SAM" id="MobiDB-lite"/>
    </source>
</evidence>
<feature type="region of interest" description="Disordered" evidence="1">
    <location>
        <begin position="475"/>
        <end position="516"/>
    </location>
</feature>
<feature type="compositionally biased region" description="Basic and acidic residues" evidence="1">
    <location>
        <begin position="916"/>
        <end position="926"/>
    </location>
</feature>
<proteinExistence type="predicted"/>
<feature type="non-terminal residue" evidence="2">
    <location>
        <position position="1"/>
    </location>
</feature>
<feature type="compositionally biased region" description="Basic and acidic residues" evidence="1">
    <location>
        <begin position="374"/>
        <end position="383"/>
    </location>
</feature>
<feature type="compositionally biased region" description="Basic and acidic residues" evidence="1">
    <location>
        <begin position="1"/>
        <end position="11"/>
    </location>
</feature>
<feature type="region of interest" description="Disordered" evidence="1">
    <location>
        <begin position="749"/>
        <end position="808"/>
    </location>
</feature>
<feature type="compositionally biased region" description="Polar residues" evidence="1">
    <location>
        <begin position="1158"/>
        <end position="1172"/>
    </location>
</feature>
<accession>A0A147BFY2</accession>
<feature type="compositionally biased region" description="Basic and acidic residues" evidence="1">
    <location>
        <begin position="1136"/>
        <end position="1150"/>
    </location>
</feature>
<feature type="region of interest" description="Disordered" evidence="1">
    <location>
        <begin position="536"/>
        <end position="615"/>
    </location>
</feature>
<feature type="compositionally biased region" description="Basic and acidic residues" evidence="1">
    <location>
        <begin position="131"/>
        <end position="152"/>
    </location>
</feature>
<feature type="compositionally biased region" description="Low complexity" evidence="1">
    <location>
        <begin position="287"/>
        <end position="300"/>
    </location>
</feature>
<feature type="compositionally biased region" description="Pro residues" evidence="1">
    <location>
        <begin position="202"/>
        <end position="216"/>
    </location>
</feature>
<feature type="region of interest" description="Disordered" evidence="1">
    <location>
        <begin position="915"/>
        <end position="950"/>
    </location>
</feature>